<dbReference type="SUPFAM" id="SSF52096">
    <property type="entry name" value="ClpP/crotonase"/>
    <property type="match status" value="1"/>
</dbReference>
<dbReference type="GO" id="GO:0006508">
    <property type="term" value="P:proteolysis"/>
    <property type="evidence" value="ECO:0007669"/>
    <property type="project" value="UniProtKB-KW"/>
</dbReference>
<dbReference type="PANTHER" id="PTHR32060">
    <property type="entry name" value="TAIL-SPECIFIC PROTEASE"/>
    <property type="match status" value="1"/>
</dbReference>
<sequence length="751" mass="84636">MKKHSLLKVLSCGLLLSLTSVSCVGAKTDFNEVGKQMLIMLRNSHYERYDFDAKLGERFFDSYIDSLDASKQFFLADDIAKFRLKYGKNMHQLLLEGKSMEAASEIHALYRVRANARIKFAQELLKNEDQFTFDGHRTIMRDRKEALWPATEEEANQIWRDQVEQALLSEVLRRETIAELAKKQGKDDPLNDKNTPGEKIALRFERILHGINSSTPEEVADSFLSAVAKSYDPHTDYFSMSEMERFMSGMQNALVGIGAMLQAEDDGATKITGIVVGGPADKGGELKLNDRIVGVDTLNVGTDEAMVDIMFEKLDRVVDLIRGKEGTEVRLKVEPAAAAPGEIKFIVIKRGKVELKDELAKAEVIHMTRPDGSVHRLGWISLPAFYADFKSWETRCSVDVQKLVDRLKKENIEGLILDLRGNGGGSLEEVRRMTGFFTGRGPVVQVKNTLGRIEVKDSSNPKPIYDGPMVCLIDKTSASASEILAGALQDYNRAVIVGDSSTFGKGTVQQPMEIRKMMPFMVDARRAGVLKPTIQKFYRVAGSTTQLKGVESDIVLPSLMDAYEIGEKFLDHAMPHDNIRRAPGFRELNRGNLFLPVISEKSAARVKSSSDFKYIAEDAKRLIERREENRISLNKAERKKELAESDQRSTERNAERRIRFGKMAEKDKKTLRFFRLNLEDIKREELEEIDRAKDKESYMRHAKDGVADLDDTPEWPSSLDPVKREGIKILSDLVEVTERARMAGALQNNNG</sequence>
<feature type="signal peptide" evidence="7">
    <location>
        <begin position="1"/>
        <end position="26"/>
    </location>
</feature>
<evidence type="ECO:0000256" key="7">
    <source>
        <dbReference type="SAM" id="SignalP"/>
    </source>
</evidence>
<protein>
    <submittedName>
        <fullName evidence="9">Peptidase S41</fullName>
    </submittedName>
</protein>
<name>A0AAT9FS15_9BACT</name>
<dbReference type="GO" id="GO:0008236">
    <property type="term" value="F:serine-type peptidase activity"/>
    <property type="evidence" value="ECO:0007669"/>
    <property type="project" value="UniProtKB-KW"/>
</dbReference>
<evidence type="ECO:0000256" key="6">
    <source>
        <dbReference type="SAM" id="MobiDB-lite"/>
    </source>
</evidence>
<keyword evidence="4 5" id="KW-0720">Serine protease</keyword>
<dbReference type="PROSITE" id="PS50106">
    <property type="entry name" value="PDZ"/>
    <property type="match status" value="1"/>
</dbReference>
<feature type="region of interest" description="Disordered" evidence="6">
    <location>
        <begin position="636"/>
        <end position="655"/>
    </location>
</feature>
<evidence type="ECO:0000256" key="5">
    <source>
        <dbReference type="RuleBase" id="RU004404"/>
    </source>
</evidence>
<reference evidence="9" key="1">
    <citation type="submission" date="2024-07" db="EMBL/GenBank/DDBJ databases">
        <title>Complete genome sequence of Verrucomicrobiaceae bacterium NT6N.</title>
        <authorList>
            <person name="Huang C."/>
            <person name="Takami H."/>
            <person name="Hamasaki K."/>
        </authorList>
    </citation>
    <scope>NUCLEOTIDE SEQUENCE</scope>
    <source>
        <strain evidence="9">NT6N</strain>
    </source>
</reference>
<dbReference type="SMART" id="SM00245">
    <property type="entry name" value="TSPc"/>
    <property type="match status" value="1"/>
</dbReference>
<feature type="region of interest" description="Disordered" evidence="6">
    <location>
        <begin position="699"/>
        <end position="720"/>
    </location>
</feature>
<accession>A0AAT9FS15</accession>
<dbReference type="SUPFAM" id="SSF50156">
    <property type="entry name" value="PDZ domain-like"/>
    <property type="match status" value="1"/>
</dbReference>
<dbReference type="EMBL" id="AP026866">
    <property type="protein sequence ID" value="BDS08687.1"/>
    <property type="molecule type" value="Genomic_DNA"/>
</dbReference>
<dbReference type="Gene3D" id="3.90.226.10">
    <property type="entry name" value="2-enoyl-CoA Hydratase, Chain A, domain 1"/>
    <property type="match status" value="1"/>
</dbReference>
<dbReference type="KEGG" id="osu:NT6N_37270"/>
<dbReference type="Pfam" id="PF11818">
    <property type="entry name" value="DUF3340"/>
    <property type="match status" value="1"/>
</dbReference>
<dbReference type="InterPro" id="IPR004447">
    <property type="entry name" value="Peptidase_S41A"/>
</dbReference>
<feature type="chain" id="PRO_5043905305" evidence="7">
    <location>
        <begin position="27"/>
        <end position="751"/>
    </location>
</feature>
<dbReference type="InterPro" id="IPR036034">
    <property type="entry name" value="PDZ_sf"/>
</dbReference>
<dbReference type="GO" id="GO:0004175">
    <property type="term" value="F:endopeptidase activity"/>
    <property type="evidence" value="ECO:0007669"/>
    <property type="project" value="TreeGrafter"/>
</dbReference>
<dbReference type="Pfam" id="PF17804">
    <property type="entry name" value="TSP_NTD"/>
    <property type="match status" value="1"/>
</dbReference>
<evidence type="ECO:0000313" key="9">
    <source>
        <dbReference type="EMBL" id="BDS08687.1"/>
    </source>
</evidence>
<dbReference type="InterPro" id="IPR005151">
    <property type="entry name" value="Tail-specific_protease"/>
</dbReference>
<dbReference type="NCBIfam" id="TIGR00225">
    <property type="entry name" value="prc"/>
    <property type="match status" value="1"/>
</dbReference>
<proteinExistence type="inferred from homology"/>
<dbReference type="CDD" id="cd06782">
    <property type="entry name" value="cpPDZ_CPP-like"/>
    <property type="match status" value="1"/>
</dbReference>
<dbReference type="Gene3D" id="2.30.42.10">
    <property type="match status" value="1"/>
</dbReference>
<dbReference type="InterPro" id="IPR040573">
    <property type="entry name" value="TSP_N"/>
</dbReference>
<dbReference type="GO" id="GO:0007165">
    <property type="term" value="P:signal transduction"/>
    <property type="evidence" value="ECO:0007669"/>
    <property type="project" value="TreeGrafter"/>
</dbReference>
<dbReference type="InterPro" id="IPR001478">
    <property type="entry name" value="PDZ"/>
</dbReference>
<keyword evidence="2 5" id="KW-0645">Protease</keyword>
<evidence type="ECO:0000256" key="2">
    <source>
        <dbReference type="ARBA" id="ARBA00022670"/>
    </source>
</evidence>
<dbReference type="Pfam" id="PF00595">
    <property type="entry name" value="PDZ"/>
    <property type="match status" value="1"/>
</dbReference>
<dbReference type="PROSITE" id="PS51257">
    <property type="entry name" value="PROKAR_LIPOPROTEIN"/>
    <property type="match status" value="1"/>
</dbReference>
<dbReference type="InterPro" id="IPR020992">
    <property type="entry name" value="Tail_Prtase_C"/>
</dbReference>
<dbReference type="AlphaFoldDB" id="A0AAT9FS15"/>
<keyword evidence="7" id="KW-0732">Signal</keyword>
<organism evidence="9">
    <name type="scientific">Oceaniferula spumae</name>
    <dbReference type="NCBI Taxonomy" id="2979115"/>
    <lineage>
        <taxon>Bacteria</taxon>
        <taxon>Pseudomonadati</taxon>
        <taxon>Verrucomicrobiota</taxon>
        <taxon>Verrucomicrobiia</taxon>
        <taxon>Verrucomicrobiales</taxon>
        <taxon>Verrucomicrobiaceae</taxon>
        <taxon>Oceaniferula</taxon>
    </lineage>
</organism>
<feature type="domain" description="PDZ" evidence="8">
    <location>
        <begin position="240"/>
        <end position="306"/>
    </location>
</feature>
<dbReference type="CDD" id="cd07560">
    <property type="entry name" value="Peptidase_S41_CPP"/>
    <property type="match status" value="1"/>
</dbReference>
<gene>
    <name evidence="9" type="ORF">NT6N_37270</name>
</gene>
<evidence type="ECO:0000256" key="4">
    <source>
        <dbReference type="ARBA" id="ARBA00022825"/>
    </source>
</evidence>
<dbReference type="Pfam" id="PF03572">
    <property type="entry name" value="Peptidase_S41"/>
    <property type="match status" value="1"/>
</dbReference>
<evidence type="ECO:0000256" key="1">
    <source>
        <dbReference type="ARBA" id="ARBA00009179"/>
    </source>
</evidence>
<evidence type="ECO:0000259" key="8">
    <source>
        <dbReference type="PROSITE" id="PS50106"/>
    </source>
</evidence>
<comment type="similarity">
    <text evidence="1 5">Belongs to the peptidase S41A family.</text>
</comment>
<evidence type="ECO:0000256" key="3">
    <source>
        <dbReference type="ARBA" id="ARBA00022801"/>
    </source>
</evidence>
<dbReference type="PANTHER" id="PTHR32060:SF22">
    <property type="entry name" value="CARBOXYL-TERMINAL-PROCESSING PEPTIDASE 3, CHLOROPLASTIC"/>
    <property type="match status" value="1"/>
</dbReference>
<dbReference type="GO" id="GO:0030288">
    <property type="term" value="C:outer membrane-bounded periplasmic space"/>
    <property type="evidence" value="ECO:0007669"/>
    <property type="project" value="TreeGrafter"/>
</dbReference>
<dbReference type="InterPro" id="IPR029045">
    <property type="entry name" value="ClpP/crotonase-like_dom_sf"/>
</dbReference>
<keyword evidence="3 5" id="KW-0378">Hydrolase</keyword>